<evidence type="ECO:0000256" key="1">
    <source>
        <dbReference type="ARBA" id="ARBA00022686"/>
    </source>
</evidence>
<proteinExistence type="predicted"/>
<dbReference type="EMBL" id="LXEN01000051">
    <property type="protein sequence ID" value="OAT33230.1"/>
    <property type="molecule type" value="Genomic_DNA"/>
</dbReference>
<dbReference type="InterPro" id="IPR051324">
    <property type="entry name" value="Stress/Tellurium_Resist"/>
</dbReference>
<dbReference type="PANTHER" id="PTHR32097:SF17">
    <property type="entry name" value="CAMP-BINDING PROTEIN 1-RELATED"/>
    <property type="match status" value="1"/>
</dbReference>
<dbReference type="Pfam" id="PF02342">
    <property type="entry name" value="TerD"/>
    <property type="match status" value="1"/>
</dbReference>
<dbReference type="CDD" id="cd06974">
    <property type="entry name" value="TerD_like"/>
    <property type="match status" value="1"/>
</dbReference>
<comment type="caution">
    <text evidence="3">The sequence shown here is derived from an EMBL/GenBank/DDBJ whole genome shotgun (WGS) entry which is preliminary data.</text>
</comment>
<dbReference type="OrthoDB" id="570928at2"/>
<name>A0A198G8E4_9GAMM</name>
<feature type="domain" description="TerD" evidence="2">
    <location>
        <begin position="2"/>
        <end position="181"/>
    </location>
</feature>
<dbReference type="Gene3D" id="2.60.60.30">
    <property type="entry name" value="sav2460 like domains"/>
    <property type="match status" value="1"/>
</dbReference>
<gene>
    <name evidence="3" type="ORF">M983_1207</name>
</gene>
<evidence type="ECO:0000313" key="3">
    <source>
        <dbReference type="EMBL" id="OAT33230.1"/>
    </source>
</evidence>
<dbReference type="GO" id="GO:0046690">
    <property type="term" value="P:response to tellurium ion"/>
    <property type="evidence" value="ECO:0007669"/>
    <property type="project" value="UniProtKB-KW"/>
</dbReference>
<sequence>MVSLSKNQTVSLSKQAPLLGHLTFGLGWDPIIKKKGFLGSFLGKSESAIDLDASCVLLDAQGHQIDLIWFRQLKSHCQSILHSGDNLTGEGDGDDETIEVDLTSLPSHVEYLVFTVNSFRGQTFNEVDNAFCRVVDTVTNKELARYKLAEQGSHTGIVIASLQRKQGLWEFTALGVPCKGRIIDEMMPDIVATVLQ</sequence>
<dbReference type="PANTHER" id="PTHR32097">
    <property type="entry name" value="CAMP-BINDING PROTEIN 1-RELATED"/>
    <property type="match status" value="1"/>
</dbReference>
<reference evidence="3 4" key="1">
    <citation type="submission" date="2016-04" db="EMBL/GenBank/DDBJ databases">
        <title>ATOL: Assembling a taxonomically balanced genome-scale reconstruction of the evolutionary history of the Enterobacteriaceae.</title>
        <authorList>
            <person name="Plunkett G.III."/>
            <person name="Neeno-Eckwall E.C."/>
            <person name="Glasner J.D."/>
            <person name="Perna N.T."/>
        </authorList>
    </citation>
    <scope>NUCLEOTIDE SEQUENCE [LARGE SCALE GENOMIC DNA]</scope>
    <source>
        <strain evidence="3 4">ATCC 19692</strain>
    </source>
</reference>
<dbReference type="STRING" id="1354337.M983_1207"/>
<dbReference type="PATRIC" id="fig|1354337.4.peg.1227"/>
<keyword evidence="1" id="KW-0778">Tellurium resistance</keyword>
<organism evidence="3 4">
    <name type="scientific">Proteus myxofaciens ATCC 19692</name>
    <dbReference type="NCBI Taxonomy" id="1354337"/>
    <lineage>
        <taxon>Bacteria</taxon>
        <taxon>Pseudomonadati</taxon>
        <taxon>Pseudomonadota</taxon>
        <taxon>Gammaproteobacteria</taxon>
        <taxon>Enterobacterales</taxon>
        <taxon>Morganellaceae</taxon>
        <taxon>Proteus</taxon>
    </lineage>
</organism>
<dbReference type="RefSeq" id="WP_066748622.1">
    <property type="nucleotide sequence ID" value="NZ_LXEN01000051.1"/>
</dbReference>
<accession>A0A198G8E4</accession>
<dbReference type="AlphaFoldDB" id="A0A198G8E4"/>
<evidence type="ECO:0000313" key="4">
    <source>
        <dbReference type="Proteomes" id="UP000094023"/>
    </source>
</evidence>
<protein>
    <submittedName>
        <fullName evidence="3">TerD family tellurium resistance protein</fullName>
    </submittedName>
</protein>
<evidence type="ECO:0000259" key="2">
    <source>
        <dbReference type="Pfam" id="PF02342"/>
    </source>
</evidence>
<dbReference type="Proteomes" id="UP000094023">
    <property type="component" value="Unassembled WGS sequence"/>
</dbReference>
<dbReference type="InterPro" id="IPR003325">
    <property type="entry name" value="TerD"/>
</dbReference>
<keyword evidence="4" id="KW-1185">Reference proteome</keyword>